<dbReference type="EMBL" id="CACVBM020001684">
    <property type="protein sequence ID" value="CAA7057303.1"/>
    <property type="molecule type" value="Genomic_DNA"/>
</dbReference>
<keyword evidence="3" id="KW-1185">Reference proteome</keyword>
<dbReference type="InterPro" id="IPR027417">
    <property type="entry name" value="P-loop_NTPase"/>
</dbReference>
<dbReference type="GO" id="GO:0043531">
    <property type="term" value="F:ADP binding"/>
    <property type="evidence" value="ECO:0007669"/>
    <property type="project" value="InterPro"/>
</dbReference>
<sequence length="488" mass="57254">MSDCYDNVSRIIPCNDKIIELFTDDHFQEIPVEKFDLNNQDAEICLRRKRVLLVLDDVRNVQDMESFLCGFKRFGPGSLLIITSRERKVLEECQVNEIYELKGLSKEDSMKLFTRCLFGKDVIDEKLRKASARAIERFHGNPSALRLFAEKIKIKRTRRMELALGRICHDPFIYTNMNILFLCFQGTTNSCFQKTFKQSFLFTTSHYQTDFEKLQRFDLANRFLVFTFSDLKAPYLYHDSVKQRFFCATSHNYLFDLKDLWRLSFPSRALESLPIDLRILHLGKKYVLVCQLNKPWEGYKSFSILMIIKLHHSKKLVKVKEISKAHDIKRIDLQDCTSTPITDQLEPLKVLNLSGCNESQTLQTETLCLLCNSATKTNSHLYFDCTFCLSIWTEISNRIHISPLQIWEDVMVNFKESKAKKILSRMVWCSTICGLLAERNRRLYRQSYRSVDAIMVQIDRNLRSMVSRLRKKHPRIASIILQLWHGTS</sequence>
<dbReference type="Pfam" id="PF00931">
    <property type="entry name" value="NB-ARC"/>
    <property type="match status" value="1"/>
</dbReference>
<dbReference type="OrthoDB" id="1100612at2759"/>
<protein>
    <recommendedName>
        <fullName evidence="1">NB-ARC domain-containing protein</fullName>
    </recommendedName>
</protein>
<dbReference type="SUPFAM" id="SSF52540">
    <property type="entry name" value="P-loop containing nucleoside triphosphate hydrolases"/>
    <property type="match status" value="1"/>
</dbReference>
<evidence type="ECO:0000259" key="1">
    <source>
        <dbReference type="Pfam" id="PF00931"/>
    </source>
</evidence>
<organism evidence="2 3">
    <name type="scientific">Microthlaspi erraticum</name>
    <dbReference type="NCBI Taxonomy" id="1685480"/>
    <lineage>
        <taxon>Eukaryota</taxon>
        <taxon>Viridiplantae</taxon>
        <taxon>Streptophyta</taxon>
        <taxon>Embryophyta</taxon>
        <taxon>Tracheophyta</taxon>
        <taxon>Spermatophyta</taxon>
        <taxon>Magnoliopsida</taxon>
        <taxon>eudicotyledons</taxon>
        <taxon>Gunneridae</taxon>
        <taxon>Pentapetalae</taxon>
        <taxon>rosids</taxon>
        <taxon>malvids</taxon>
        <taxon>Brassicales</taxon>
        <taxon>Brassicaceae</taxon>
        <taxon>Coluteocarpeae</taxon>
        <taxon>Microthlaspi</taxon>
    </lineage>
</organism>
<dbReference type="AlphaFoldDB" id="A0A6D2KYR2"/>
<dbReference type="PANTHER" id="PTHR11017:SF412">
    <property type="entry name" value="DISEASE RESISTANCE PROTEIN (TIR-NBS-LRR CLASS)"/>
    <property type="match status" value="1"/>
</dbReference>
<dbReference type="PANTHER" id="PTHR11017">
    <property type="entry name" value="LEUCINE-RICH REPEAT-CONTAINING PROTEIN"/>
    <property type="match status" value="1"/>
</dbReference>
<evidence type="ECO:0000313" key="2">
    <source>
        <dbReference type="EMBL" id="CAA7057303.1"/>
    </source>
</evidence>
<accession>A0A6D2KYR2</accession>
<dbReference type="GO" id="GO:0006952">
    <property type="term" value="P:defense response"/>
    <property type="evidence" value="ECO:0007669"/>
    <property type="project" value="InterPro"/>
</dbReference>
<comment type="caution">
    <text evidence="2">The sequence shown here is derived from an EMBL/GenBank/DDBJ whole genome shotgun (WGS) entry which is preliminary data.</text>
</comment>
<proteinExistence type="predicted"/>
<name>A0A6D2KYR2_9BRAS</name>
<dbReference type="PRINTS" id="PR00364">
    <property type="entry name" value="DISEASERSIST"/>
</dbReference>
<dbReference type="Gene3D" id="3.40.50.300">
    <property type="entry name" value="P-loop containing nucleotide triphosphate hydrolases"/>
    <property type="match status" value="1"/>
</dbReference>
<dbReference type="InterPro" id="IPR044974">
    <property type="entry name" value="Disease_R_plants"/>
</dbReference>
<dbReference type="InterPro" id="IPR002182">
    <property type="entry name" value="NB-ARC"/>
</dbReference>
<feature type="domain" description="NB-ARC" evidence="1">
    <location>
        <begin position="39"/>
        <end position="119"/>
    </location>
</feature>
<gene>
    <name evidence="2" type="ORF">MERR_LOCUS44539</name>
</gene>
<dbReference type="Proteomes" id="UP000467841">
    <property type="component" value="Unassembled WGS sequence"/>
</dbReference>
<reference evidence="2" key="1">
    <citation type="submission" date="2020-01" db="EMBL/GenBank/DDBJ databases">
        <authorList>
            <person name="Mishra B."/>
        </authorList>
    </citation>
    <scope>NUCLEOTIDE SEQUENCE [LARGE SCALE GENOMIC DNA]</scope>
</reference>
<evidence type="ECO:0000313" key="3">
    <source>
        <dbReference type="Proteomes" id="UP000467841"/>
    </source>
</evidence>